<dbReference type="InterPro" id="IPR008000">
    <property type="entry name" value="Rham/fucose_mutarotase"/>
</dbReference>
<dbReference type="AlphaFoldDB" id="A0A9D2Q1U9"/>
<accession>A0A9D2Q1U9</accession>
<evidence type="ECO:0000313" key="1">
    <source>
        <dbReference type="EMBL" id="HJC69995.1"/>
    </source>
</evidence>
<comment type="caution">
    <text evidence="1">The sequence shown here is derived from an EMBL/GenBank/DDBJ whole genome shotgun (WGS) entry which is preliminary data.</text>
</comment>
<dbReference type="GO" id="GO:0016857">
    <property type="term" value="F:racemase and epimerase activity, acting on carbohydrates and derivatives"/>
    <property type="evidence" value="ECO:0007669"/>
    <property type="project" value="InterPro"/>
</dbReference>
<dbReference type="SUPFAM" id="SSF54909">
    <property type="entry name" value="Dimeric alpha+beta barrel"/>
    <property type="match status" value="1"/>
</dbReference>
<evidence type="ECO:0000313" key="2">
    <source>
        <dbReference type="Proteomes" id="UP000823854"/>
    </source>
</evidence>
<dbReference type="InterPro" id="IPR011008">
    <property type="entry name" value="Dimeric_a/b-barrel"/>
</dbReference>
<reference evidence="1" key="1">
    <citation type="journal article" date="2021" name="PeerJ">
        <title>Extensive microbial diversity within the chicken gut microbiome revealed by metagenomics and culture.</title>
        <authorList>
            <person name="Gilroy R."/>
            <person name="Ravi A."/>
            <person name="Getino M."/>
            <person name="Pursley I."/>
            <person name="Horton D.L."/>
            <person name="Alikhan N.F."/>
            <person name="Baker D."/>
            <person name="Gharbi K."/>
            <person name="Hall N."/>
            <person name="Watson M."/>
            <person name="Adriaenssens E.M."/>
            <person name="Foster-Nyarko E."/>
            <person name="Jarju S."/>
            <person name="Secka A."/>
            <person name="Antonio M."/>
            <person name="Oren A."/>
            <person name="Chaudhuri R.R."/>
            <person name="La Ragione R."/>
            <person name="Hildebrand F."/>
            <person name="Pallen M.J."/>
        </authorList>
    </citation>
    <scope>NUCLEOTIDE SEQUENCE</scope>
    <source>
        <strain evidence="1">CHK130-7132</strain>
    </source>
</reference>
<organism evidence="1 2">
    <name type="scientific">Candidatus Brachybacterium intestinipullorum</name>
    <dbReference type="NCBI Taxonomy" id="2838512"/>
    <lineage>
        <taxon>Bacteria</taxon>
        <taxon>Bacillati</taxon>
        <taxon>Actinomycetota</taxon>
        <taxon>Actinomycetes</taxon>
        <taxon>Micrococcales</taxon>
        <taxon>Dermabacteraceae</taxon>
        <taxon>Brachybacterium</taxon>
    </lineage>
</organism>
<dbReference type="Gene3D" id="3.30.70.100">
    <property type="match status" value="1"/>
</dbReference>
<reference evidence="1" key="2">
    <citation type="submission" date="2021-04" db="EMBL/GenBank/DDBJ databases">
        <authorList>
            <person name="Gilroy R."/>
        </authorList>
    </citation>
    <scope>NUCLEOTIDE SEQUENCE</scope>
    <source>
        <strain evidence="1">CHK130-7132</strain>
    </source>
</reference>
<proteinExistence type="predicted"/>
<dbReference type="Proteomes" id="UP000823854">
    <property type="component" value="Unassembled WGS sequence"/>
</dbReference>
<gene>
    <name evidence="1" type="ORF">H9932_10010</name>
</gene>
<sequence length="112" mass="13061">MEHIALHTRIAEGHEEDYEREHARIPDELDAALRAAGVHAWRIWRDGRDIFHLVEVEDYRAMRRRLAEDPANQRWQEHINQFLEVVDDYGGEDDGIRPVWSLPADAPGEGRA</sequence>
<protein>
    <submittedName>
        <fullName evidence="1">L-rhamnose mutarotase</fullName>
    </submittedName>
</protein>
<dbReference type="EMBL" id="DWWC01000206">
    <property type="protein sequence ID" value="HJC69995.1"/>
    <property type="molecule type" value="Genomic_DNA"/>
</dbReference>
<dbReference type="Pfam" id="PF05336">
    <property type="entry name" value="rhaM"/>
    <property type="match status" value="1"/>
</dbReference>
<name>A0A9D2Q1U9_9MICO</name>